<organism evidence="4 5">
    <name type="scientific">Rosenbergiella australiborealis</name>
    <dbReference type="NCBI Taxonomy" id="1544696"/>
    <lineage>
        <taxon>Bacteria</taxon>
        <taxon>Pseudomonadati</taxon>
        <taxon>Pseudomonadota</taxon>
        <taxon>Gammaproteobacteria</taxon>
        <taxon>Enterobacterales</taxon>
        <taxon>Erwiniaceae</taxon>
        <taxon>Rosenbergiella</taxon>
    </lineage>
</organism>
<keyword evidence="5" id="KW-1185">Reference proteome</keyword>
<evidence type="ECO:0000256" key="2">
    <source>
        <dbReference type="SAM" id="SignalP"/>
    </source>
</evidence>
<evidence type="ECO:0000259" key="3">
    <source>
        <dbReference type="Pfam" id="PF02120"/>
    </source>
</evidence>
<dbReference type="InterPro" id="IPR021136">
    <property type="entry name" value="Flagellar_hook_control-like_C"/>
</dbReference>
<dbReference type="Proteomes" id="UP000786875">
    <property type="component" value="Unassembled WGS sequence"/>
</dbReference>
<feature type="region of interest" description="Disordered" evidence="1">
    <location>
        <begin position="1"/>
        <end position="61"/>
    </location>
</feature>
<dbReference type="RefSeq" id="WP_214214044.1">
    <property type="nucleotide sequence ID" value="NZ_JABBFO010000007.1"/>
</dbReference>
<feature type="signal peptide" evidence="2">
    <location>
        <begin position="1"/>
        <end position="15"/>
    </location>
</feature>
<sequence>MKTLALATLPTTAPAATTPSAAVSGCDKQPPLSFSLASAQSDKKQPETASTQPAPSSIDDRKEDELPALMASLQAQSRYRQNGAGNLLTATLPTSEAMLGADPQRLLTGLAGKNTALNKACFTDDKTVISQKESETDPTFPTIILPVMQLVEPQVMPASAERSVLNSHMDGSDISAGVTSTTRELQHQNPPLLDNTGLTVAAGPATTVSQSLTGAPQTTVDPLRTRVGESSSGHQAPLMAVIGEHITWQVTHQLQTAELQLHPAELGAITVTIHMNAGTMQVQLSADVPETQQLLQQTTHDLKESLTLNQGGQVQVDVSSQGEQQRRHAQRQQQQEHSEILAAKEFARVSSTPSASDQSILITL</sequence>
<comment type="caution">
    <text evidence="4">The sequence shown here is derived from an EMBL/GenBank/DDBJ whole genome shotgun (WGS) entry which is preliminary data.</text>
</comment>
<evidence type="ECO:0000313" key="5">
    <source>
        <dbReference type="Proteomes" id="UP000786875"/>
    </source>
</evidence>
<accession>A0ABS5T5H1</accession>
<keyword evidence="2" id="KW-0732">Signal</keyword>
<dbReference type="PANTHER" id="PTHR37533:SF2">
    <property type="entry name" value="FLAGELLAR HOOK-LENGTH CONTROL PROTEIN"/>
    <property type="match status" value="1"/>
</dbReference>
<evidence type="ECO:0000256" key="1">
    <source>
        <dbReference type="SAM" id="MobiDB-lite"/>
    </source>
</evidence>
<name>A0ABS5T5H1_9GAMM</name>
<dbReference type="Gene3D" id="3.30.750.140">
    <property type="match status" value="1"/>
</dbReference>
<evidence type="ECO:0000313" key="4">
    <source>
        <dbReference type="EMBL" id="MBT0727581.1"/>
    </source>
</evidence>
<dbReference type="InterPro" id="IPR038610">
    <property type="entry name" value="FliK-like_C_sf"/>
</dbReference>
<gene>
    <name evidence="4" type="ORF">HGT73_09320</name>
</gene>
<proteinExistence type="predicted"/>
<dbReference type="EMBL" id="JABBFO010000007">
    <property type="protein sequence ID" value="MBT0727581.1"/>
    <property type="molecule type" value="Genomic_DNA"/>
</dbReference>
<feature type="domain" description="Flagellar hook-length control protein-like C-terminal" evidence="3">
    <location>
        <begin position="244"/>
        <end position="326"/>
    </location>
</feature>
<keyword evidence="4" id="KW-0282">Flagellum</keyword>
<reference evidence="4 5" key="1">
    <citation type="submission" date="2020-04" db="EMBL/GenBank/DDBJ databases">
        <title>Genome sequencing of Rosenbergiella species.</title>
        <authorList>
            <person name="Alvarez-Perez S."/>
            <person name="Lievens B."/>
        </authorList>
    </citation>
    <scope>NUCLEOTIDE SEQUENCE [LARGE SCALE GENOMIC DNA]</scope>
    <source>
        <strain evidence="4 5">CdVSA20.1</strain>
    </source>
</reference>
<keyword evidence="4" id="KW-0966">Cell projection</keyword>
<dbReference type="InterPro" id="IPR052563">
    <property type="entry name" value="FliK"/>
</dbReference>
<dbReference type="PANTHER" id="PTHR37533">
    <property type="entry name" value="FLAGELLAR HOOK-LENGTH CONTROL PROTEIN"/>
    <property type="match status" value="1"/>
</dbReference>
<dbReference type="Pfam" id="PF02120">
    <property type="entry name" value="Flg_hook"/>
    <property type="match status" value="1"/>
</dbReference>
<protein>
    <submittedName>
        <fullName evidence="4">Flagellar hook-length control protein FliK</fullName>
    </submittedName>
</protein>
<dbReference type="PROSITE" id="PS51257">
    <property type="entry name" value="PROKAR_LIPOPROTEIN"/>
    <property type="match status" value="1"/>
</dbReference>
<dbReference type="CDD" id="cd17470">
    <property type="entry name" value="T3SS_Flik_C"/>
    <property type="match status" value="1"/>
</dbReference>
<feature type="chain" id="PRO_5045639323" evidence="2">
    <location>
        <begin position="16"/>
        <end position="364"/>
    </location>
</feature>
<feature type="compositionally biased region" description="Low complexity" evidence="1">
    <location>
        <begin position="1"/>
        <end position="22"/>
    </location>
</feature>
<keyword evidence="4" id="KW-0969">Cilium</keyword>